<sequence length="243" mass="27939">MYVLTEKLKMLKHVLRKWSKNKISELMVDTNASKEALEIIQYKLHNDCLNARLQQQEKLAMEKYTEAVSNELKDLKQRSKCKWDLEGDGCTVYYHNFVKERNSKNSFWSLDDKNGNRTSDNDQVCRIIENYYIGLLGFSSISTPDRDFFNNLQVKRADPMSLITVMSIMDILALETGLNLNVQKTTLLVAGLPEEEAMVLAQKCGIQLVKPPVTYLGLPLISSRLSVKNYQPIIERITKRISN</sequence>
<protein>
    <submittedName>
        <fullName evidence="1">Uncharacterized protein</fullName>
    </submittedName>
</protein>
<evidence type="ECO:0000313" key="2">
    <source>
        <dbReference type="Proteomes" id="UP000554482"/>
    </source>
</evidence>
<accession>A0A7J6WDU8</accession>
<comment type="caution">
    <text evidence="1">The sequence shown here is derived from an EMBL/GenBank/DDBJ whole genome shotgun (WGS) entry which is preliminary data.</text>
</comment>
<dbReference type="AlphaFoldDB" id="A0A7J6WDU8"/>
<gene>
    <name evidence="1" type="ORF">FRX31_015635</name>
</gene>
<evidence type="ECO:0000313" key="1">
    <source>
        <dbReference type="EMBL" id="KAF5194780.1"/>
    </source>
</evidence>
<proteinExistence type="predicted"/>
<organism evidence="1 2">
    <name type="scientific">Thalictrum thalictroides</name>
    <name type="common">Rue-anemone</name>
    <name type="synonym">Anemone thalictroides</name>
    <dbReference type="NCBI Taxonomy" id="46969"/>
    <lineage>
        <taxon>Eukaryota</taxon>
        <taxon>Viridiplantae</taxon>
        <taxon>Streptophyta</taxon>
        <taxon>Embryophyta</taxon>
        <taxon>Tracheophyta</taxon>
        <taxon>Spermatophyta</taxon>
        <taxon>Magnoliopsida</taxon>
        <taxon>Ranunculales</taxon>
        <taxon>Ranunculaceae</taxon>
        <taxon>Thalictroideae</taxon>
        <taxon>Thalictrum</taxon>
    </lineage>
</organism>
<dbReference type="OrthoDB" id="1751077at2759"/>
<reference evidence="1 2" key="1">
    <citation type="submission" date="2020-06" db="EMBL/GenBank/DDBJ databases">
        <title>Transcriptomic and genomic resources for Thalictrum thalictroides and T. hernandezii: Facilitating candidate gene discovery in an emerging model plant lineage.</title>
        <authorList>
            <person name="Arias T."/>
            <person name="Riano-Pachon D.M."/>
            <person name="Di Stilio V.S."/>
        </authorList>
    </citation>
    <scope>NUCLEOTIDE SEQUENCE [LARGE SCALE GENOMIC DNA]</scope>
    <source>
        <strain evidence="2">cv. WT478/WT964</strain>
        <tissue evidence="1">Leaves</tissue>
    </source>
</reference>
<dbReference type="PANTHER" id="PTHR33116">
    <property type="entry name" value="REVERSE TRANSCRIPTASE ZINC-BINDING DOMAIN-CONTAINING PROTEIN-RELATED-RELATED"/>
    <property type="match status" value="1"/>
</dbReference>
<dbReference type="PANTHER" id="PTHR33116:SF78">
    <property type="entry name" value="OS12G0587133 PROTEIN"/>
    <property type="match status" value="1"/>
</dbReference>
<name>A0A7J6WDU8_THATH</name>
<dbReference type="EMBL" id="JABWDY010018274">
    <property type="protein sequence ID" value="KAF5194780.1"/>
    <property type="molecule type" value="Genomic_DNA"/>
</dbReference>
<dbReference type="Proteomes" id="UP000554482">
    <property type="component" value="Unassembled WGS sequence"/>
</dbReference>
<keyword evidence="2" id="KW-1185">Reference proteome</keyword>